<dbReference type="EnsemblPlants" id="OPUNC07G03290.1">
    <property type="protein sequence ID" value="OPUNC07G03290.1"/>
    <property type="gene ID" value="OPUNC07G03290"/>
</dbReference>
<dbReference type="SUPFAM" id="SSF47616">
    <property type="entry name" value="GST C-terminal domain-like"/>
    <property type="match status" value="1"/>
</dbReference>
<name>A0A0E0LH87_ORYPU</name>
<evidence type="ECO:0000313" key="2">
    <source>
        <dbReference type="Proteomes" id="UP000026962"/>
    </source>
</evidence>
<proteinExistence type="predicted"/>
<dbReference type="AlphaFoldDB" id="A0A0E0LH87"/>
<dbReference type="Gramene" id="OPUNC07G03290.1">
    <property type="protein sequence ID" value="OPUNC07G03290.1"/>
    <property type="gene ID" value="OPUNC07G03290"/>
</dbReference>
<sequence length="91" mass="10993">MLIKRYLTRKSKGEEKVSTRAELIDHLKRLEGVLGDNIMFRGYEQHGGFEFEIECPELMRLVERCKERQSVKSILLEEEMYDLHKKWYDIE</sequence>
<dbReference type="InterPro" id="IPR036282">
    <property type="entry name" value="Glutathione-S-Trfase_C_sf"/>
</dbReference>
<organism evidence="1">
    <name type="scientific">Oryza punctata</name>
    <name type="common">Red rice</name>
    <dbReference type="NCBI Taxonomy" id="4537"/>
    <lineage>
        <taxon>Eukaryota</taxon>
        <taxon>Viridiplantae</taxon>
        <taxon>Streptophyta</taxon>
        <taxon>Embryophyta</taxon>
        <taxon>Tracheophyta</taxon>
        <taxon>Spermatophyta</taxon>
        <taxon>Magnoliopsida</taxon>
        <taxon>Liliopsida</taxon>
        <taxon>Poales</taxon>
        <taxon>Poaceae</taxon>
        <taxon>BOP clade</taxon>
        <taxon>Oryzoideae</taxon>
        <taxon>Oryzeae</taxon>
        <taxon>Oryzinae</taxon>
        <taxon>Oryza</taxon>
    </lineage>
</organism>
<protein>
    <submittedName>
        <fullName evidence="1">Uncharacterized protein</fullName>
    </submittedName>
</protein>
<keyword evidence="2" id="KW-1185">Reference proteome</keyword>
<reference evidence="1" key="2">
    <citation type="submission" date="2018-05" db="EMBL/GenBank/DDBJ databases">
        <title>OpunRS2 (Oryza punctata Reference Sequence Version 2).</title>
        <authorList>
            <person name="Zhang J."/>
            <person name="Kudrna D."/>
            <person name="Lee S."/>
            <person name="Talag J."/>
            <person name="Welchert J."/>
            <person name="Wing R.A."/>
        </authorList>
    </citation>
    <scope>NUCLEOTIDE SEQUENCE [LARGE SCALE GENOMIC DNA]</scope>
</reference>
<accession>A0A0E0LH87</accession>
<dbReference type="HOGENOM" id="CLU_2430846_0_0_1"/>
<dbReference type="STRING" id="4537.A0A0E0LH87"/>
<dbReference type="Proteomes" id="UP000026962">
    <property type="component" value="Chromosome 7"/>
</dbReference>
<evidence type="ECO:0000313" key="1">
    <source>
        <dbReference type="EnsemblPlants" id="OPUNC07G03290.1"/>
    </source>
</evidence>
<dbReference type="Gene3D" id="1.20.1050.10">
    <property type="match status" value="1"/>
</dbReference>
<reference evidence="1" key="1">
    <citation type="submission" date="2015-04" db="UniProtKB">
        <authorList>
            <consortium name="EnsemblPlants"/>
        </authorList>
    </citation>
    <scope>IDENTIFICATION</scope>
</reference>